<gene>
    <name evidence="6" type="primary">PLAAT4</name>
    <name evidence="6" type="ORF">AMEX_G479</name>
</gene>
<evidence type="ECO:0000313" key="7">
    <source>
        <dbReference type="Ensembl" id="ENSAMXP00005056283.1"/>
    </source>
</evidence>
<dbReference type="OrthoDB" id="421951at2759"/>
<reference evidence="7" key="2">
    <citation type="submission" date="2025-05" db="UniProtKB">
        <authorList>
            <consortium name="Ensembl"/>
        </authorList>
    </citation>
    <scope>IDENTIFICATION</scope>
</reference>
<protein>
    <submittedName>
        <fullName evidence="6">HRAS-like suppressor 3 isoform X2</fullName>
    </submittedName>
    <submittedName>
        <fullName evidence="7">Phospholipase A and acyltransferase 4</fullName>
    </submittedName>
</protein>
<dbReference type="GO" id="GO:0008970">
    <property type="term" value="F:phospholipase A1 activity"/>
    <property type="evidence" value="ECO:0007669"/>
    <property type="project" value="TreeGrafter"/>
</dbReference>
<organism evidence="7 8">
    <name type="scientific">Astyanax mexicanus</name>
    <name type="common">Blind cave fish</name>
    <name type="synonym">Astyanax fasciatus mexicanus</name>
    <dbReference type="NCBI Taxonomy" id="7994"/>
    <lineage>
        <taxon>Eukaryota</taxon>
        <taxon>Metazoa</taxon>
        <taxon>Chordata</taxon>
        <taxon>Craniata</taxon>
        <taxon>Vertebrata</taxon>
        <taxon>Euteleostomi</taxon>
        <taxon>Actinopterygii</taxon>
        <taxon>Neopterygii</taxon>
        <taxon>Teleostei</taxon>
        <taxon>Ostariophysi</taxon>
        <taxon>Characiformes</taxon>
        <taxon>Characoidei</taxon>
        <taxon>Acestrorhamphidae</taxon>
        <taxon>Acestrorhamphinae</taxon>
        <taxon>Astyanax</taxon>
    </lineage>
</organism>
<sequence length="202" mass="22721">MCDLRRSQSWDGSEVLIKINADSTVSRWRKRTVTPTMYDNPQPGDLIEIFRGTYQHWGLYVGEGDIIHLAPPCETAGAGPNCLMSVLCDKALVMRERLGQVVGQDRFHVNNLLDSKHTPRSVCVILRDALSLAGLEMPYCVLRGNCEHFVTELRYGRAESRQIHSAVKIGVRSMAIVIKAFNNASSPRKKKKEKVLKISPSW</sequence>
<evidence type="ECO:0000313" key="9">
    <source>
        <dbReference type="Proteomes" id="UP000752171"/>
    </source>
</evidence>
<dbReference type="GO" id="GO:0005737">
    <property type="term" value="C:cytoplasm"/>
    <property type="evidence" value="ECO:0007669"/>
    <property type="project" value="TreeGrafter"/>
</dbReference>
<dbReference type="GO" id="GO:0004623">
    <property type="term" value="F:phospholipase A2 activity"/>
    <property type="evidence" value="ECO:0007669"/>
    <property type="project" value="TreeGrafter"/>
</dbReference>
<reference evidence="6 9" key="1">
    <citation type="submission" date="2021-07" db="EMBL/GenBank/DDBJ databases">
        <authorList>
            <person name="Imarazene B."/>
            <person name="Zahm M."/>
            <person name="Klopp C."/>
            <person name="Cabau C."/>
            <person name="Beille S."/>
            <person name="Jouanno E."/>
            <person name="Castinel A."/>
            <person name="Lluch J."/>
            <person name="Gil L."/>
            <person name="Kuchtly C."/>
            <person name="Lopez Roques C."/>
            <person name="Donnadieu C."/>
            <person name="Parrinello H."/>
            <person name="Journot L."/>
            <person name="Du K."/>
            <person name="Schartl M."/>
            <person name="Retaux S."/>
            <person name="Guiguen Y."/>
        </authorList>
    </citation>
    <scope>NUCLEOTIDE SEQUENCE [LARGE SCALE GENOMIC DNA]</scope>
    <source>
        <strain evidence="6">Pach_M1</strain>
        <tissue evidence="6">Testis</tissue>
    </source>
</reference>
<evidence type="ECO:0000256" key="2">
    <source>
        <dbReference type="ARBA" id="ARBA00022679"/>
    </source>
</evidence>
<dbReference type="Pfam" id="PF04970">
    <property type="entry name" value="LRAT"/>
    <property type="match status" value="1"/>
</dbReference>
<name>A0A8B9LVW9_ASTMX</name>
<feature type="domain" description="LRAT" evidence="5">
    <location>
        <begin position="46"/>
        <end position="162"/>
    </location>
</feature>
<evidence type="ECO:0000256" key="1">
    <source>
        <dbReference type="ARBA" id="ARBA00007824"/>
    </source>
</evidence>
<evidence type="ECO:0000313" key="8">
    <source>
        <dbReference type="Proteomes" id="UP000694621"/>
    </source>
</evidence>
<evidence type="ECO:0000313" key="6">
    <source>
        <dbReference type="EMBL" id="KAG9281902.1"/>
    </source>
</evidence>
<dbReference type="Proteomes" id="UP000694621">
    <property type="component" value="Unplaced"/>
</dbReference>
<accession>A0A8B9LVW9</accession>
<dbReference type="Ensembl" id="ENSAMXT00005060821.1">
    <property type="protein sequence ID" value="ENSAMXP00005056283.1"/>
    <property type="gene ID" value="ENSAMXG00005024998.1"/>
</dbReference>
<dbReference type="InterPro" id="IPR051496">
    <property type="entry name" value="H-rev107_PLA/AT"/>
</dbReference>
<dbReference type="GO" id="GO:0016410">
    <property type="term" value="F:N-acyltransferase activity"/>
    <property type="evidence" value="ECO:0007669"/>
    <property type="project" value="TreeGrafter"/>
</dbReference>
<dbReference type="PANTHER" id="PTHR13943:SF31">
    <property type="entry name" value="PHOSPHOLIPASE A AND ACYLTRANSFERASE 3"/>
    <property type="match status" value="1"/>
</dbReference>
<evidence type="ECO:0000259" key="5">
    <source>
        <dbReference type="PROSITE" id="PS51934"/>
    </source>
</evidence>
<keyword evidence="2" id="KW-0808">Transferase</keyword>
<evidence type="ECO:0000256" key="4">
    <source>
        <dbReference type="ARBA" id="ARBA00023098"/>
    </source>
</evidence>
<dbReference type="InterPro" id="IPR007053">
    <property type="entry name" value="LRAT_dom"/>
</dbReference>
<keyword evidence="3" id="KW-0378">Hydrolase</keyword>
<dbReference type="PANTHER" id="PTHR13943">
    <property type="entry name" value="HRAS-LIKE SUPPRESSOR - RELATED"/>
    <property type="match status" value="1"/>
</dbReference>
<keyword evidence="4" id="KW-0443">Lipid metabolism</keyword>
<dbReference type="Gene3D" id="3.90.1720.10">
    <property type="entry name" value="endopeptidase domain like (from Nostoc punctiforme)"/>
    <property type="match status" value="1"/>
</dbReference>
<evidence type="ECO:0000256" key="3">
    <source>
        <dbReference type="ARBA" id="ARBA00022801"/>
    </source>
</evidence>
<dbReference type="AlphaFoldDB" id="A0A8B9LVW9"/>
<proteinExistence type="inferred from homology"/>
<dbReference type="GO" id="GO:0070292">
    <property type="term" value="P:N-acylphosphatidylethanolamine metabolic process"/>
    <property type="evidence" value="ECO:0007669"/>
    <property type="project" value="TreeGrafter"/>
</dbReference>
<dbReference type="Proteomes" id="UP000752171">
    <property type="component" value="Unassembled WGS sequence"/>
</dbReference>
<comment type="similarity">
    <text evidence="1">Belongs to the H-rev107 family.</text>
</comment>
<dbReference type="EMBL" id="JAICCE010000001">
    <property type="protein sequence ID" value="KAG9281902.1"/>
    <property type="molecule type" value="Genomic_DNA"/>
</dbReference>
<dbReference type="PROSITE" id="PS51934">
    <property type="entry name" value="LRAT"/>
    <property type="match status" value="1"/>
</dbReference>